<name>A0A6A6V8U6_9PLEO</name>
<keyword evidence="9" id="KW-1133">Transmembrane helix</keyword>
<dbReference type="GO" id="GO:0004377">
    <property type="term" value="F:GDP-Man:Man(3)GlcNAc(2)-PP-Dol alpha-1,2-mannosyltransferase activity"/>
    <property type="evidence" value="ECO:0007669"/>
    <property type="project" value="UniProtKB-UniRule"/>
</dbReference>
<dbReference type="CDD" id="cd03806">
    <property type="entry name" value="GT4_ALG11-like"/>
    <property type="match status" value="1"/>
</dbReference>
<sequence length="547" mass="61504">MWALLRAVLSFLLCLAIAAFAFPAVFRYLCQLQGNKLRRFSKDRRELLLAQTANEQKAFLKQQKKALKHEGWEAIGSTSPGPGSGGFDGFIGFFHPFCNAGGGGERVLWEAIRATQQRWPKAICVVYTGDQDVDKSKMLQNVRKRFDISLHPPNVHFLYLTKRYLVEGSTWPRFTLAGQSLGSLILGWEAFKTFVPDIFFDTMGYAYVLWLSSLLFPSVPTGAYVHYPTISTDMLDSLSDGGRGIHAGAASGWQSHAKKDYWRLFAWTYSYVGRTIDVVLTNSTWTQFHIQSLWAPSDSKATSNTTVLFPPVSVSSITSSIPILDRKTESQRHPHLLYIAQFRPEKNHELIIRSFAALVKRHPKLSGYASQKPKLILVGSVRPGDEKSIYKLRILARELGLVSENPKDFQHVEFKSDAPWPVLLDYMRTCTIGVNGMWAEHFGIGVVEYQAAGLISVVNGSGGPRLDIVVPMTEEGEGGKGETGFHAGTEEEYTRGFEKALSLGVQERVEMRQRARRSAERFSSERFEKGWVRAVEKLVKVRGERVR</sequence>
<reference evidence="16" key="1">
    <citation type="journal article" date="2020" name="Stud. Mycol.">
        <title>101 Dothideomycetes genomes: a test case for predicting lifestyles and emergence of pathogens.</title>
        <authorList>
            <person name="Haridas S."/>
            <person name="Albert R."/>
            <person name="Binder M."/>
            <person name="Bloem J."/>
            <person name="Labutti K."/>
            <person name="Salamov A."/>
            <person name="Andreopoulos B."/>
            <person name="Baker S."/>
            <person name="Barry K."/>
            <person name="Bills G."/>
            <person name="Bluhm B."/>
            <person name="Cannon C."/>
            <person name="Castanera R."/>
            <person name="Culley D."/>
            <person name="Daum C."/>
            <person name="Ezra D."/>
            <person name="Gonzalez J."/>
            <person name="Henrissat B."/>
            <person name="Kuo A."/>
            <person name="Liang C."/>
            <person name="Lipzen A."/>
            <person name="Lutzoni F."/>
            <person name="Magnuson J."/>
            <person name="Mondo S."/>
            <person name="Nolan M."/>
            <person name="Ohm R."/>
            <person name="Pangilinan J."/>
            <person name="Park H.-J."/>
            <person name="Ramirez L."/>
            <person name="Alfaro M."/>
            <person name="Sun H."/>
            <person name="Tritt A."/>
            <person name="Yoshinaga Y."/>
            <person name="Zwiers L.-H."/>
            <person name="Turgeon B."/>
            <person name="Goodwin S."/>
            <person name="Spatafora J."/>
            <person name="Crous P."/>
            <person name="Grigoriev I."/>
        </authorList>
    </citation>
    <scope>NUCLEOTIDE SEQUENCE</scope>
    <source>
        <strain evidence="16">CBS 119925</strain>
    </source>
</reference>
<dbReference type="GO" id="GO:0006487">
    <property type="term" value="P:protein N-linked glycosylation"/>
    <property type="evidence" value="ECO:0007669"/>
    <property type="project" value="TreeGrafter"/>
</dbReference>
<dbReference type="InterPro" id="IPR031814">
    <property type="entry name" value="ALG11_N"/>
</dbReference>
<keyword evidence="10" id="KW-0472">Membrane</keyword>
<evidence type="ECO:0000256" key="6">
    <source>
        <dbReference type="ARBA" id="ARBA00022679"/>
    </source>
</evidence>
<evidence type="ECO:0000313" key="17">
    <source>
        <dbReference type="Proteomes" id="UP000799440"/>
    </source>
</evidence>
<proteinExistence type="inferred from homology"/>
<gene>
    <name evidence="16" type="ORF">M011DRAFT_447009</name>
</gene>
<dbReference type="UniPathway" id="UPA00378"/>
<feature type="signal peptide" evidence="13">
    <location>
        <begin position="1"/>
        <end position="18"/>
    </location>
</feature>
<dbReference type="Gene3D" id="3.40.50.2000">
    <property type="entry name" value="Glycogen Phosphorylase B"/>
    <property type="match status" value="1"/>
</dbReference>
<comment type="similarity">
    <text evidence="12">Belongs to the glycosyltransferase group 1 family. Glycosyltransferase 4 subfamily.</text>
</comment>
<evidence type="ECO:0000256" key="11">
    <source>
        <dbReference type="ARBA" id="ARBA00045065"/>
    </source>
</evidence>
<comment type="catalytic activity">
    <reaction evidence="11 12">
        <text>an alpha-D-Man-(1-&gt;3)-[alpha-D-Man-(1-&gt;6)]-beta-D-Man-(1-&gt;4)-beta-D-GlcNAc-(1-&gt;4)-alpha-D-GlcNAc-diphospho-di-trans,poly-cis-dolichol + 2 GDP-alpha-D-mannose = an alpha-D-Man-(1-&gt;2)-alpha-D-Man-(1-&gt;2)-alpha-D-Man-(1-&gt;3)-[alpha-D-Man-(1-&gt;6)]-beta-D-Man-(1-&gt;4)-beta-D-GlcNAc-(1-&gt;4)-alpha-D-GlcNAc-diphospho-di-trans,poly-cis-dolichol + 2 GDP + 2 H(+)</text>
        <dbReference type="Rhea" id="RHEA:29523"/>
        <dbReference type="Rhea" id="RHEA-COMP:19515"/>
        <dbReference type="Rhea" id="RHEA-COMP:19516"/>
        <dbReference type="ChEBI" id="CHEBI:15378"/>
        <dbReference type="ChEBI" id="CHEBI:57527"/>
        <dbReference type="ChEBI" id="CHEBI:58189"/>
        <dbReference type="ChEBI" id="CHEBI:132511"/>
        <dbReference type="ChEBI" id="CHEBI:132515"/>
        <dbReference type="EC" id="2.4.1.131"/>
    </reaction>
    <physiologicalReaction direction="left-to-right" evidence="11 12">
        <dbReference type="Rhea" id="RHEA:29524"/>
    </physiologicalReaction>
</comment>
<comment type="subcellular location">
    <subcellularLocation>
        <location evidence="1">Endoplasmic reticulum membrane</location>
        <topology evidence="1">Single-pass membrane protein</topology>
    </subcellularLocation>
</comment>
<keyword evidence="13" id="KW-0732">Signal</keyword>
<evidence type="ECO:0000256" key="8">
    <source>
        <dbReference type="ARBA" id="ARBA00022824"/>
    </source>
</evidence>
<organism evidence="16 17">
    <name type="scientific">Sporormia fimetaria CBS 119925</name>
    <dbReference type="NCBI Taxonomy" id="1340428"/>
    <lineage>
        <taxon>Eukaryota</taxon>
        <taxon>Fungi</taxon>
        <taxon>Dikarya</taxon>
        <taxon>Ascomycota</taxon>
        <taxon>Pezizomycotina</taxon>
        <taxon>Dothideomycetes</taxon>
        <taxon>Pleosporomycetidae</taxon>
        <taxon>Pleosporales</taxon>
        <taxon>Sporormiaceae</taxon>
        <taxon>Sporormia</taxon>
    </lineage>
</organism>
<dbReference type="GO" id="GO:0005789">
    <property type="term" value="C:endoplasmic reticulum membrane"/>
    <property type="evidence" value="ECO:0007669"/>
    <property type="project" value="UniProtKB-SubCell"/>
</dbReference>
<evidence type="ECO:0000256" key="9">
    <source>
        <dbReference type="ARBA" id="ARBA00022989"/>
    </source>
</evidence>
<dbReference type="EC" id="2.4.1.131" evidence="3 12"/>
<comment type="pathway">
    <text evidence="2 12">Protein modification; protein glycosylation.</text>
</comment>
<dbReference type="Pfam" id="PF15924">
    <property type="entry name" value="ALG11_N"/>
    <property type="match status" value="1"/>
</dbReference>
<dbReference type="PANTHER" id="PTHR45919:SF1">
    <property type="entry name" value="GDP-MAN:MAN(3)GLCNAC(2)-PP-DOL ALPHA-1,2-MANNOSYLTRANSFERASE"/>
    <property type="match status" value="1"/>
</dbReference>
<evidence type="ECO:0000256" key="13">
    <source>
        <dbReference type="SAM" id="SignalP"/>
    </source>
</evidence>
<feature type="domain" description="ALG11 mannosyltransferase N-terminal" evidence="15">
    <location>
        <begin position="90"/>
        <end position="294"/>
    </location>
</feature>
<feature type="domain" description="Glycosyl transferase family 1" evidence="14">
    <location>
        <begin position="331"/>
        <end position="517"/>
    </location>
</feature>
<keyword evidence="7" id="KW-0812">Transmembrane</keyword>
<evidence type="ECO:0000313" key="16">
    <source>
        <dbReference type="EMBL" id="KAF2745721.1"/>
    </source>
</evidence>
<keyword evidence="5 12" id="KW-0328">Glycosyltransferase</keyword>
<comment type="function">
    <text evidence="12">GDP-Man:Man(3)GlcNAc(2)-PP-Dol alpha-1,2-mannosyltransferase that operates in the biosynthetic pathway of dolichol-linked oligosaccharides, the glycan precursors employed in protein asparagine (N)-glycosylation. The assembly of dolichol-linked oligosaccharides begins on the cytosolic side of the endoplasmic reticulum membrane and finishes in its lumen. The sequential addition of sugars to dolichol pyrophosphate produces dolichol-linked oligosaccharides containing fourteen sugars, including two GlcNAcs, nine mannoses and three glucoses. Once assembled, the oligosaccharide is transferred from the lipid to nascent proteins by oligosaccharyltransferases. Catalyzes, on the cytoplasmic face of the endoplasmic reticulum, the addition of the fourth and fifth mannose residues to the dolichol-linked oligosaccharide chain, to produce Man(5)GlcNAc(2)-PP-dolichol core oligosaccharide.</text>
</comment>
<dbReference type="PANTHER" id="PTHR45919">
    <property type="entry name" value="GDP-MAN:MAN(3)GLCNAC(2)-PP-DOL ALPHA-1,2-MANNOSYLTRANSFERASE"/>
    <property type="match status" value="1"/>
</dbReference>
<dbReference type="InterPro" id="IPR038013">
    <property type="entry name" value="ALG11"/>
</dbReference>
<dbReference type="EMBL" id="MU006581">
    <property type="protein sequence ID" value="KAF2745721.1"/>
    <property type="molecule type" value="Genomic_DNA"/>
</dbReference>
<evidence type="ECO:0000259" key="15">
    <source>
        <dbReference type="Pfam" id="PF15924"/>
    </source>
</evidence>
<feature type="chain" id="PRO_5025474223" description="GDP-Man:Man(3)GlcNAc(2)-PP-Dol alpha-1,2-mannosyltransferase" evidence="13">
    <location>
        <begin position="19"/>
        <end position="547"/>
    </location>
</feature>
<evidence type="ECO:0000256" key="12">
    <source>
        <dbReference type="RuleBase" id="RU367051"/>
    </source>
</evidence>
<dbReference type="InterPro" id="IPR001296">
    <property type="entry name" value="Glyco_trans_1"/>
</dbReference>
<accession>A0A6A6V8U6</accession>
<evidence type="ECO:0000256" key="3">
    <source>
        <dbReference type="ARBA" id="ARBA00012645"/>
    </source>
</evidence>
<evidence type="ECO:0000256" key="4">
    <source>
        <dbReference type="ARBA" id="ARBA00022018"/>
    </source>
</evidence>
<evidence type="ECO:0000256" key="2">
    <source>
        <dbReference type="ARBA" id="ARBA00004922"/>
    </source>
</evidence>
<keyword evidence="8 12" id="KW-0256">Endoplasmic reticulum</keyword>
<evidence type="ECO:0000259" key="14">
    <source>
        <dbReference type="Pfam" id="PF00534"/>
    </source>
</evidence>
<protein>
    <recommendedName>
        <fullName evidence="4 12">GDP-Man:Man(3)GlcNAc(2)-PP-Dol alpha-1,2-mannosyltransferase</fullName>
        <ecNumber evidence="3 12">2.4.1.131</ecNumber>
    </recommendedName>
</protein>
<evidence type="ECO:0000256" key="7">
    <source>
        <dbReference type="ARBA" id="ARBA00022692"/>
    </source>
</evidence>
<dbReference type="SUPFAM" id="SSF53756">
    <property type="entry name" value="UDP-Glycosyltransferase/glycogen phosphorylase"/>
    <property type="match status" value="1"/>
</dbReference>
<evidence type="ECO:0000256" key="10">
    <source>
        <dbReference type="ARBA" id="ARBA00023136"/>
    </source>
</evidence>
<dbReference type="Pfam" id="PF00534">
    <property type="entry name" value="Glycos_transf_1"/>
    <property type="match status" value="1"/>
</dbReference>
<evidence type="ECO:0000256" key="5">
    <source>
        <dbReference type="ARBA" id="ARBA00022676"/>
    </source>
</evidence>
<evidence type="ECO:0000256" key="1">
    <source>
        <dbReference type="ARBA" id="ARBA00004389"/>
    </source>
</evidence>
<dbReference type="OrthoDB" id="2276068at2759"/>
<dbReference type="Proteomes" id="UP000799440">
    <property type="component" value="Unassembled WGS sequence"/>
</dbReference>
<dbReference type="AlphaFoldDB" id="A0A6A6V8U6"/>
<keyword evidence="6 12" id="KW-0808">Transferase</keyword>
<keyword evidence="17" id="KW-1185">Reference proteome</keyword>